<dbReference type="EMBL" id="JAPDRQ010000005">
    <property type="protein sequence ID" value="KAJ9663992.1"/>
    <property type="molecule type" value="Genomic_DNA"/>
</dbReference>
<name>A0ACC3AK32_9EURO</name>
<keyword evidence="2" id="KW-1185">Reference proteome</keyword>
<proteinExistence type="predicted"/>
<comment type="caution">
    <text evidence="1">The sequence shown here is derived from an EMBL/GenBank/DDBJ whole genome shotgun (WGS) entry which is preliminary data.</text>
</comment>
<protein>
    <submittedName>
        <fullName evidence="1">Uncharacterized protein</fullName>
    </submittedName>
</protein>
<reference evidence="1" key="1">
    <citation type="submission" date="2022-10" db="EMBL/GenBank/DDBJ databases">
        <title>Culturing micro-colonial fungi from biological soil crusts in the Mojave desert and describing Neophaeococcomyces mojavensis, and introducing the new genera and species Taxawa tesnikishii.</title>
        <authorList>
            <person name="Kurbessoian T."/>
            <person name="Stajich J.E."/>
        </authorList>
    </citation>
    <scope>NUCLEOTIDE SEQUENCE</scope>
    <source>
        <strain evidence="1">JES_112</strain>
    </source>
</reference>
<accession>A0ACC3AK32</accession>
<evidence type="ECO:0000313" key="1">
    <source>
        <dbReference type="EMBL" id="KAJ9663992.1"/>
    </source>
</evidence>
<dbReference type="Proteomes" id="UP001172386">
    <property type="component" value="Unassembled WGS sequence"/>
</dbReference>
<gene>
    <name evidence="1" type="ORF">H2198_000495</name>
</gene>
<organism evidence="1 2">
    <name type="scientific">Neophaeococcomyces mojaviensis</name>
    <dbReference type="NCBI Taxonomy" id="3383035"/>
    <lineage>
        <taxon>Eukaryota</taxon>
        <taxon>Fungi</taxon>
        <taxon>Dikarya</taxon>
        <taxon>Ascomycota</taxon>
        <taxon>Pezizomycotina</taxon>
        <taxon>Eurotiomycetes</taxon>
        <taxon>Chaetothyriomycetidae</taxon>
        <taxon>Chaetothyriales</taxon>
        <taxon>Chaetothyriales incertae sedis</taxon>
        <taxon>Neophaeococcomyces</taxon>
    </lineage>
</organism>
<sequence length="446" mass="49254">MGDAGPPTPIPLPQDIHAGAQIPQGAVRDIHVLVTGFGAFKSFVNNPSYLIASSLPKELDPLLPQPLKAPPATTPASTQHTQHPLAALLGRSLAPPSSDHELTEVEQPLRPPNNQPYRIHVHTYPAPVHVAYAPTSTLITSLLNQSTNTPFYVNFDYVLHIGLASGRDSYTLETNAHRDAYDIKDVDSQDGFLPGEKIWKSLTPPIPERLDVGWLATDVLSRWEAEVERRQDVLEKEMDRMLDELSKGNLRVREQLLNTGTLGGRVVGRYTREQYIRRSRRAVVKLSRDAGRYLCEFILMCSLVYRYRDGRGDFGIEDEVNNAEQAGADVDVKAVPRRLRDRPSEKVGKVAFLHVPNGTEPDDIARGRMVAESAIQAVVASWEAGYRNPNVYASQEAAAAEATDHLRGDSSSQTPLQRDATLHMTMHLADRPEPSAAFETRGTGDS</sequence>
<evidence type="ECO:0000313" key="2">
    <source>
        <dbReference type="Proteomes" id="UP001172386"/>
    </source>
</evidence>